<keyword evidence="3" id="KW-1185">Reference proteome</keyword>
<dbReference type="EMBL" id="CP127294">
    <property type="protein sequence ID" value="WIX81742.1"/>
    <property type="molecule type" value="Genomic_DNA"/>
</dbReference>
<gene>
    <name evidence="2" type="ORF">QRX50_13765</name>
</gene>
<accession>A0A9Y2IKF6</accession>
<protein>
    <submittedName>
        <fullName evidence="2">MOSC domain-containing protein</fullName>
    </submittedName>
</protein>
<organism evidence="2 3">
    <name type="scientific">Amycolatopsis carbonis</name>
    <dbReference type="NCBI Taxonomy" id="715471"/>
    <lineage>
        <taxon>Bacteria</taxon>
        <taxon>Bacillati</taxon>
        <taxon>Actinomycetota</taxon>
        <taxon>Actinomycetes</taxon>
        <taxon>Pseudonocardiales</taxon>
        <taxon>Pseudonocardiaceae</taxon>
        <taxon>Amycolatopsis</taxon>
    </lineage>
</organism>
<evidence type="ECO:0000313" key="3">
    <source>
        <dbReference type="Proteomes" id="UP001236014"/>
    </source>
</evidence>
<dbReference type="GO" id="GO:0030170">
    <property type="term" value="F:pyridoxal phosphate binding"/>
    <property type="evidence" value="ECO:0007669"/>
    <property type="project" value="InterPro"/>
</dbReference>
<dbReference type="KEGG" id="acab:QRX50_13765"/>
<dbReference type="AlphaFoldDB" id="A0A9Y2IKF6"/>
<dbReference type="PANTHER" id="PTHR30212:SF2">
    <property type="entry name" value="PROTEIN YIIM"/>
    <property type="match status" value="1"/>
</dbReference>
<sequence length="231" mass="25202">MTTLELAGVFIGRPAVLGRRRERPVLSAIVKDRVAAPELELTRLNLDGDEQADLSVHGGVDKAVYVYPAQHYGAWAADGFDVELGAFGENLAVSGADETRVRIGDVWEWGDARLQVSQPRQPCFKLAMRTGRKDVVPGMIDSGRCGWYLRVLRPGRVPTSGAVRVVESDAQAPTVAEVHLIAFANFAQLEPRIAEAEVKRAEKILATPTLSPSYSGGIRSSVERWRLRNAG</sequence>
<reference evidence="2 3" key="1">
    <citation type="submission" date="2023-06" db="EMBL/GenBank/DDBJ databases">
        <authorList>
            <person name="Oyuntsetseg B."/>
            <person name="Kim S.B."/>
        </authorList>
    </citation>
    <scope>NUCLEOTIDE SEQUENCE [LARGE SCALE GENOMIC DNA]</scope>
    <source>
        <strain evidence="2 3">2-15</strain>
    </source>
</reference>
<dbReference type="InterPro" id="IPR052353">
    <property type="entry name" value="Benzoxazolinone_Detox_Enz"/>
</dbReference>
<dbReference type="RefSeq" id="WP_285972325.1">
    <property type="nucleotide sequence ID" value="NZ_CP127294.1"/>
</dbReference>
<dbReference type="Pfam" id="PF03473">
    <property type="entry name" value="MOSC"/>
    <property type="match status" value="1"/>
</dbReference>
<evidence type="ECO:0000259" key="1">
    <source>
        <dbReference type="PROSITE" id="PS51340"/>
    </source>
</evidence>
<dbReference type="GO" id="GO:0003824">
    <property type="term" value="F:catalytic activity"/>
    <property type="evidence" value="ECO:0007669"/>
    <property type="project" value="InterPro"/>
</dbReference>
<dbReference type="PANTHER" id="PTHR30212">
    <property type="entry name" value="PROTEIN YIIM"/>
    <property type="match status" value="1"/>
</dbReference>
<proteinExistence type="predicted"/>
<dbReference type="InterPro" id="IPR005302">
    <property type="entry name" value="MoCF_Sase_C"/>
</dbReference>
<dbReference type="GO" id="GO:0030151">
    <property type="term" value="F:molybdenum ion binding"/>
    <property type="evidence" value="ECO:0007669"/>
    <property type="project" value="InterPro"/>
</dbReference>
<dbReference type="SUPFAM" id="SSF50800">
    <property type="entry name" value="PK beta-barrel domain-like"/>
    <property type="match status" value="1"/>
</dbReference>
<dbReference type="Proteomes" id="UP001236014">
    <property type="component" value="Chromosome"/>
</dbReference>
<dbReference type="InterPro" id="IPR011037">
    <property type="entry name" value="Pyrv_Knase-like_insert_dom_sf"/>
</dbReference>
<evidence type="ECO:0000313" key="2">
    <source>
        <dbReference type="EMBL" id="WIX81742.1"/>
    </source>
</evidence>
<feature type="domain" description="MOSC" evidence="1">
    <location>
        <begin position="32"/>
        <end position="166"/>
    </location>
</feature>
<name>A0A9Y2IKF6_9PSEU</name>
<dbReference type="PROSITE" id="PS51340">
    <property type="entry name" value="MOSC"/>
    <property type="match status" value="1"/>
</dbReference>
<dbReference type="Gene3D" id="2.40.33.20">
    <property type="entry name" value="PK beta-barrel domain-like"/>
    <property type="match status" value="1"/>
</dbReference>